<evidence type="ECO:0000256" key="7">
    <source>
        <dbReference type="ARBA" id="ARBA00023012"/>
    </source>
</evidence>
<dbReference type="Gene3D" id="3.40.50.2300">
    <property type="match status" value="3"/>
</dbReference>
<accession>A0A0F3GY83</accession>
<dbReference type="AlphaFoldDB" id="A0A0F3GY83"/>
<evidence type="ECO:0000313" key="15">
    <source>
        <dbReference type="EMBL" id="KJU86825.1"/>
    </source>
</evidence>
<dbReference type="PROSITE" id="PS50109">
    <property type="entry name" value="HIS_KIN"/>
    <property type="match status" value="1"/>
</dbReference>
<dbReference type="SMART" id="SM00065">
    <property type="entry name" value="GAF"/>
    <property type="match status" value="1"/>
</dbReference>
<evidence type="ECO:0000313" key="16">
    <source>
        <dbReference type="Proteomes" id="UP000033423"/>
    </source>
</evidence>
<name>A0A0F3GY83_9BACT</name>
<feature type="domain" description="Histidine kinase" evidence="12">
    <location>
        <begin position="520"/>
        <end position="750"/>
    </location>
</feature>
<protein>
    <recommendedName>
        <fullName evidence="3">histidine kinase</fullName>
        <ecNumber evidence="3">2.7.13.3</ecNumber>
    </recommendedName>
</protein>
<keyword evidence="11" id="KW-0812">Transmembrane</keyword>
<evidence type="ECO:0000256" key="10">
    <source>
        <dbReference type="SAM" id="MobiDB-lite"/>
    </source>
</evidence>
<feature type="region of interest" description="Disordered" evidence="10">
    <location>
        <begin position="753"/>
        <end position="789"/>
    </location>
</feature>
<dbReference type="InterPro" id="IPR003661">
    <property type="entry name" value="HisK_dim/P_dom"/>
</dbReference>
<evidence type="ECO:0000256" key="6">
    <source>
        <dbReference type="ARBA" id="ARBA00022777"/>
    </source>
</evidence>
<feature type="domain" description="Response regulatory" evidence="13">
    <location>
        <begin position="1070"/>
        <end position="1187"/>
    </location>
</feature>
<evidence type="ECO:0000259" key="13">
    <source>
        <dbReference type="PROSITE" id="PS50110"/>
    </source>
</evidence>
<dbReference type="Gene3D" id="3.30.450.40">
    <property type="match status" value="1"/>
</dbReference>
<evidence type="ECO:0000256" key="5">
    <source>
        <dbReference type="ARBA" id="ARBA00022679"/>
    </source>
</evidence>
<dbReference type="SMART" id="SM00388">
    <property type="entry name" value="HisKA"/>
    <property type="match status" value="1"/>
</dbReference>
<feature type="coiled-coil region" evidence="9">
    <location>
        <begin position="420"/>
        <end position="499"/>
    </location>
</feature>
<dbReference type="Gene3D" id="1.10.287.130">
    <property type="match status" value="1"/>
</dbReference>
<evidence type="ECO:0000256" key="9">
    <source>
        <dbReference type="SAM" id="Coils"/>
    </source>
</evidence>
<dbReference type="Pfam" id="PF02518">
    <property type="entry name" value="HATPase_c"/>
    <property type="match status" value="1"/>
</dbReference>
<dbReference type="SMART" id="SM00304">
    <property type="entry name" value="HAMP"/>
    <property type="match status" value="1"/>
</dbReference>
<evidence type="ECO:0000256" key="8">
    <source>
        <dbReference type="PROSITE-ProRule" id="PRU00169"/>
    </source>
</evidence>
<keyword evidence="11" id="KW-0472">Membrane</keyword>
<dbReference type="FunFam" id="3.30.565.10:FF:000010">
    <property type="entry name" value="Sensor histidine kinase RcsC"/>
    <property type="match status" value="1"/>
</dbReference>
<evidence type="ECO:0000256" key="4">
    <source>
        <dbReference type="ARBA" id="ARBA00022553"/>
    </source>
</evidence>
<dbReference type="GO" id="GO:0016020">
    <property type="term" value="C:membrane"/>
    <property type="evidence" value="ECO:0007669"/>
    <property type="project" value="UniProtKB-SubCell"/>
</dbReference>
<dbReference type="SUPFAM" id="SSF52172">
    <property type="entry name" value="CheY-like"/>
    <property type="match status" value="3"/>
</dbReference>
<dbReference type="SUPFAM" id="SSF55874">
    <property type="entry name" value="ATPase domain of HSP90 chaperone/DNA topoisomerase II/histidine kinase"/>
    <property type="match status" value="1"/>
</dbReference>
<dbReference type="InterPro" id="IPR011006">
    <property type="entry name" value="CheY-like_superfamily"/>
</dbReference>
<keyword evidence="16" id="KW-1185">Reference proteome</keyword>
<dbReference type="InterPro" id="IPR036097">
    <property type="entry name" value="HisK_dim/P_sf"/>
</dbReference>
<dbReference type="CDD" id="cd16922">
    <property type="entry name" value="HATPase_EvgS-ArcB-TorS-like"/>
    <property type="match status" value="1"/>
</dbReference>
<dbReference type="InterPro" id="IPR003594">
    <property type="entry name" value="HATPase_dom"/>
</dbReference>
<dbReference type="InterPro" id="IPR003018">
    <property type="entry name" value="GAF"/>
</dbReference>
<keyword evidence="9" id="KW-0175">Coiled coil</keyword>
<keyword evidence="4 8" id="KW-0597">Phosphoprotein</keyword>
<dbReference type="SUPFAM" id="SSF47384">
    <property type="entry name" value="Homodimeric domain of signal transducing histidine kinase"/>
    <property type="match status" value="1"/>
</dbReference>
<dbReference type="Pfam" id="PF00512">
    <property type="entry name" value="HisKA"/>
    <property type="match status" value="1"/>
</dbReference>
<evidence type="ECO:0000256" key="1">
    <source>
        <dbReference type="ARBA" id="ARBA00000085"/>
    </source>
</evidence>
<dbReference type="PANTHER" id="PTHR45339:SF1">
    <property type="entry name" value="HYBRID SIGNAL TRANSDUCTION HISTIDINE KINASE J"/>
    <property type="match status" value="1"/>
</dbReference>
<keyword evidence="7" id="KW-0902">Two-component regulatory system</keyword>
<dbReference type="SUPFAM" id="SSF55781">
    <property type="entry name" value="GAF domain-like"/>
    <property type="match status" value="1"/>
</dbReference>
<dbReference type="Pfam" id="PF00672">
    <property type="entry name" value="HAMP"/>
    <property type="match status" value="1"/>
</dbReference>
<dbReference type="InterPro" id="IPR036890">
    <property type="entry name" value="HATPase_C_sf"/>
</dbReference>
<comment type="catalytic activity">
    <reaction evidence="1">
        <text>ATP + protein L-histidine = ADP + protein N-phospho-L-histidine.</text>
        <dbReference type="EC" id="2.7.13.3"/>
    </reaction>
</comment>
<dbReference type="InterPro" id="IPR005467">
    <property type="entry name" value="His_kinase_dom"/>
</dbReference>
<dbReference type="PATRIC" id="fig|29290.4.peg.1304"/>
<dbReference type="InterPro" id="IPR003660">
    <property type="entry name" value="HAMP_dom"/>
</dbReference>
<dbReference type="SMART" id="SM00448">
    <property type="entry name" value="REC"/>
    <property type="match status" value="3"/>
</dbReference>
<dbReference type="EC" id="2.7.13.3" evidence="3"/>
<dbReference type="InterPro" id="IPR029016">
    <property type="entry name" value="GAF-like_dom_sf"/>
</dbReference>
<dbReference type="SMART" id="SM00387">
    <property type="entry name" value="HATPase_c"/>
    <property type="match status" value="1"/>
</dbReference>
<evidence type="ECO:0000259" key="14">
    <source>
        <dbReference type="PROSITE" id="PS50885"/>
    </source>
</evidence>
<dbReference type="Pfam" id="PF12729">
    <property type="entry name" value="4HB_MCP_1"/>
    <property type="match status" value="1"/>
</dbReference>
<dbReference type="Proteomes" id="UP000033423">
    <property type="component" value="Unassembled WGS sequence"/>
</dbReference>
<dbReference type="InterPro" id="IPR024478">
    <property type="entry name" value="HlyB_4HB_MCP"/>
</dbReference>
<dbReference type="EMBL" id="LACI01000444">
    <property type="protein sequence ID" value="KJU86825.1"/>
    <property type="molecule type" value="Genomic_DNA"/>
</dbReference>
<reference evidence="15 16" key="1">
    <citation type="submission" date="2015-02" db="EMBL/GenBank/DDBJ databases">
        <title>Single-cell genomics of uncultivated deep-branching MTB reveals a conserved set of magnetosome genes.</title>
        <authorList>
            <person name="Kolinko S."/>
            <person name="Richter M."/>
            <person name="Glockner F.O."/>
            <person name="Brachmann A."/>
            <person name="Schuler D."/>
        </authorList>
    </citation>
    <scope>NUCLEOTIDE SEQUENCE [LARGE SCALE GENOMIC DNA]</scope>
    <source>
        <strain evidence="15">TM-1</strain>
    </source>
</reference>
<dbReference type="CDD" id="cd06225">
    <property type="entry name" value="HAMP"/>
    <property type="match status" value="1"/>
</dbReference>
<keyword evidence="11" id="KW-1133">Transmembrane helix</keyword>
<feature type="modified residue" description="4-aspartylphosphate" evidence="8">
    <location>
        <position position="853"/>
    </location>
</feature>
<dbReference type="InterPro" id="IPR004358">
    <property type="entry name" value="Sig_transdc_His_kin-like_C"/>
</dbReference>
<evidence type="ECO:0000259" key="12">
    <source>
        <dbReference type="PROSITE" id="PS50109"/>
    </source>
</evidence>
<comment type="subcellular location">
    <subcellularLocation>
        <location evidence="2">Membrane</location>
    </subcellularLocation>
</comment>
<feature type="transmembrane region" description="Helical" evidence="11">
    <location>
        <begin position="178"/>
        <end position="197"/>
    </location>
</feature>
<sequence>MAVSLLFLLFGIVSVFAVNRLDFVLNQTRLMYNHPFTVSNAVLRIDVNVAKMRLTMRKTVYAANKDDVLKYKGQIADYIDQIDKDFDILDERFLGDKHLINDARLNFKQWQPLVTHFFLLSMEGKADDAQAFINSDKYMSYTTDMETTIKMVYDYAQKKAMAFNKNAQDTGNDFKNQIYTLIVVIFVIGIIVTFVFTKSITRPIRELIIATDEIGQGRLDTAIDITSTDEIGQLAASFRKMTAKLKATLTEKDREDWKKTGISLLNDKMRGEQDVTILAQNIIGLLTKYLNAQAGAIYLVDGDKTLRLTATYAYTKRKGLSNSFTFGEGLVGQAALEGQCILITDAPDDYIKITSGLGESAPVNILVMPFLCEGRVMGVIEIGSLGRFTDTQVELIETVSQGIGIAFSVAQARDRMTDLLATTQAQSEELQVQQEELRASNEALSKQTRALKDSEAELQAQQEELRQVNEELEERAKILQRQRDEIKQKNIELEKVQQITTEKAQELEVTSRYKSEFLANMSHELRTPLNSILLLSKYLADNKDGNLSPKQLECAGTVYSSGKDLLALINDILDLSKVESGKMELHMESMDFSELATSIGRTFGPLVQNKGLTLDVVVARDISPSIRTDVQKVEQVIRNLVSNAIKFTEKGGVTVNIARCADDSMTLAGGTQEIIAISVSDTGIGIAADKQAVIFEAFKQADGTTSRKYGGTGLGLTISRELTRLLGGELHLNSVEGSGSTFTLYLPQRLEPQQSRQQTAPKPEPLPVESTPRTPVDFSPPVRTDTGPDILEDDRQHITPGDKSILVIEDDPVFARILYNISHEKGFKCIVAGDGQRGCEYAQTYRPDAIILDVGLPVMDGRMVIEKLKDSAHTRNIPVHIVSAADKSVDCLKSGVVGYITKPVSMERLDDVFKKLEAIFKGSKHLLAVNLDPAQRATLLGLLDSAGVETVFVSSGEVFAAINTTRTNCIVLNLSLDEAAGFALLDKLKAGETFNEIPVIVYNSAALSKENETKLNMYCHRLLVKRVVSNERLLDEIVLFLHLVESKLPQEKQKMIEMVHNKDTIFKDKTILIVDDDVRNVFALSNVLQDRGVNVLVGRDGREGIARLKDNPSVELVLMDIMMPEMDGYEAIRQIRSHYEYRNLPIIALTAKAMKEDKMRCIEAGANDYLAKPIDADRLLSLLRVWLYK</sequence>
<dbReference type="InterPro" id="IPR001789">
    <property type="entry name" value="Sig_transdc_resp-reg_receiver"/>
</dbReference>
<dbReference type="PROSITE" id="PS50110">
    <property type="entry name" value="RESPONSE_REGULATORY"/>
    <property type="match status" value="2"/>
</dbReference>
<feature type="domain" description="Response regulatory" evidence="13">
    <location>
        <begin position="804"/>
        <end position="917"/>
    </location>
</feature>
<dbReference type="GO" id="GO:0000155">
    <property type="term" value="F:phosphorelay sensor kinase activity"/>
    <property type="evidence" value="ECO:0007669"/>
    <property type="project" value="InterPro"/>
</dbReference>
<proteinExistence type="predicted"/>
<keyword evidence="6" id="KW-0418">Kinase</keyword>
<keyword evidence="5" id="KW-0808">Transferase</keyword>
<feature type="domain" description="HAMP" evidence="14">
    <location>
        <begin position="198"/>
        <end position="250"/>
    </location>
</feature>
<dbReference type="PRINTS" id="PR00344">
    <property type="entry name" value="BCTRLSENSOR"/>
</dbReference>
<evidence type="ECO:0000256" key="3">
    <source>
        <dbReference type="ARBA" id="ARBA00012438"/>
    </source>
</evidence>
<evidence type="ECO:0000256" key="11">
    <source>
        <dbReference type="SAM" id="Phobius"/>
    </source>
</evidence>
<comment type="caution">
    <text evidence="15">The sequence shown here is derived from an EMBL/GenBank/DDBJ whole genome shotgun (WGS) entry which is preliminary data.</text>
</comment>
<evidence type="ECO:0000256" key="2">
    <source>
        <dbReference type="ARBA" id="ARBA00004370"/>
    </source>
</evidence>
<organism evidence="15 16">
    <name type="scientific">Candidatus Magnetobacterium bavaricum</name>
    <dbReference type="NCBI Taxonomy" id="29290"/>
    <lineage>
        <taxon>Bacteria</taxon>
        <taxon>Pseudomonadati</taxon>
        <taxon>Nitrospirota</taxon>
        <taxon>Thermodesulfovibrionia</taxon>
        <taxon>Thermodesulfovibrionales</taxon>
        <taxon>Candidatus Magnetobacteriaceae</taxon>
        <taxon>Candidatus Magnetobacterium</taxon>
    </lineage>
</organism>
<dbReference type="PROSITE" id="PS50885">
    <property type="entry name" value="HAMP"/>
    <property type="match status" value="1"/>
</dbReference>
<dbReference type="Gene3D" id="3.30.565.10">
    <property type="entry name" value="Histidine kinase-like ATPase, C-terminal domain"/>
    <property type="match status" value="1"/>
</dbReference>
<dbReference type="Gene3D" id="6.10.340.10">
    <property type="match status" value="1"/>
</dbReference>
<dbReference type="CDD" id="cd17546">
    <property type="entry name" value="REC_hyHK_CKI1_RcsC-like"/>
    <property type="match status" value="1"/>
</dbReference>
<dbReference type="Pfam" id="PF13185">
    <property type="entry name" value="GAF_2"/>
    <property type="match status" value="1"/>
</dbReference>
<feature type="modified residue" description="4-aspartylphosphate" evidence="8">
    <location>
        <position position="1120"/>
    </location>
</feature>
<dbReference type="CDD" id="cd00082">
    <property type="entry name" value="HisKA"/>
    <property type="match status" value="1"/>
</dbReference>
<dbReference type="Pfam" id="PF00072">
    <property type="entry name" value="Response_reg"/>
    <property type="match status" value="2"/>
</dbReference>
<gene>
    <name evidence="15" type="ORF">MBAV_000990</name>
</gene>
<dbReference type="PANTHER" id="PTHR45339">
    <property type="entry name" value="HYBRID SIGNAL TRANSDUCTION HISTIDINE KINASE J"/>
    <property type="match status" value="1"/>
</dbReference>
<dbReference type="SUPFAM" id="SSF158472">
    <property type="entry name" value="HAMP domain-like"/>
    <property type="match status" value="1"/>
</dbReference>